<protein>
    <recommendedName>
        <fullName evidence="3">Endonuclease/exonuclease/phosphatase domain-containing protein</fullName>
    </recommendedName>
</protein>
<name>A0A4Y2M9R4_ARAVE</name>
<accession>A0A4Y2M9R4</accession>
<dbReference type="SUPFAM" id="SSF56219">
    <property type="entry name" value="DNase I-like"/>
    <property type="match status" value="1"/>
</dbReference>
<dbReference type="Gene3D" id="3.60.10.10">
    <property type="entry name" value="Endonuclease/exonuclease/phosphatase"/>
    <property type="match status" value="1"/>
</dbReference>
<evidence type="ECO:0008006" key="3">
    <source>
        <dbReference type="Google" id="ProtNLM"/>
    </source>
</evidence>
<gene>
    <name evidence="1" type="ORF">AVEN_83938_1</name>
</gene>
<dbReference type="EMBL" id="BGPR01007046">
    <property type="protein sequence ID" value="GBN23848.1"/>
    <property type="molecule type" value="Genomic_DNA"/>
</dbReference>
<dbReference type="OrthoDB" id="416437at2759"/>
<evidence type="ECO:0000313" key="1">
    <source>
        <dbReference type="EMBL" id="GBN23848.1"/>
    </source>
</evidence>
<evidence type="ECO:0000313" key="2">
    <source>
        <dbReference type="Proteomes" id="UP000499080"/>
    </source>
</evidence>
<dbReference type="Proteomes" id="UP000499080">
    <property type="component" value="Unassembled WGS sequence"/>
</dbReference>
<dbReference type="AlphaFoldDB" id="A0A4Y2M9R4"/>
<organism evidence="1 2">
    <name type="scientific">Araneus ventricosus</name>
    <name type="common">Orbweaver spider</name>
    <name type="synonym">Epeira ventricosa</name>
    <dbReference type="NCBI Taxonomy" id="182803"/>
    <lineage>
        <taxon>Eukaryota</taxon>
        <taxon>Metazoa</taxon>
        <taxon>Ecdysozoa</taxon>
        <taxon>Arthropoda</taxon>
        <taxon>Chelicerata</taxon>
        <taxon>Arachnida</taxon>
        <taxon>Araneae</taxon>
        <taxon>Araneomorphae</taxon>
        <taxon>Entelegynae</taxon>
        <taxon>Araneoidea</taxon>
        <taxon>Araneidae</taxon>
        <taxon>Araneus</taxon>
    </lineage>
</organism>
<keyword evidence="2" id="KW-1185">Reference proteome</keyword>
<proteinExistence type="predicted"/>
<reference evidence="1 2" key="1">
    <citation type="journal article" date="2019" name="Sci. Rep.">
        <title>Orb-weaving spider Araneus ventricosus genome elucidates the spidroin gene catalogue.</title>
        <authorList>
            <person name="Kono N."/>
            <person name="Nakamura H."/>
            <person name="Ohtoshi R."/>
            <person name="Moran D.A.P."/>
            <person name="Shinohara A."/>
            <person name="Yoshida Y."/>
            <person name="Fujiwara M."/>
            <person name="Mori M."/>
            <person name="Tomita M."/>
            <person name="Arakawa K."/>
        </authorList>
    </citation>
    <scope>NUCLEOTIDE SEQUENCE [LARGE SCALE GENOMIC DNA]</scope>
</reference>
<sequence>MNVEGFELKAFVSNTLKSKIDQQKRKASGVAIYRNLNSVADCTPTHFIVHNKRWLQDNDAGDICMIDVAINGQSRCILSSVYIHPRIDASHLKMFLFSALIKYSDTTLLIDEEFHVDKDVPIIVVGDFNLDVKRNEKASGFMKKHFDLNMVPANYPSTLGNSYIDSTFTRNISPELLNYACYFSYHRPILHRIVTYPRTIEEFKTRQLIL</sequence>
<dbReference type="InterPro" id="IPR036691">
    <property type="entry name" value="Endo/exonu/phosph_ase_sf"/>
</dbReference>
<comment type="caution">
    <text evidence="1">The sequence shown here is derived from an EMBL/GenBank/DDBJ whole genome shotgun (WGS) entry which is preliminary data.</text>
</comment>